<gene>
    <name evidence="2" type="ORF">DUNSADRAFT_6079</name>
</gene>
<dbReference type="EMBL" id="MU069458">
    <property type="protein sequence ID" value="KAF5842610.1"/>
    <property type="molecule type" value="Genomic_DNA"/>
</dbReference>
<evidence type="ECO:0000313" key="3">
    <source>
        <dbReference type="Proteomes" id="UP000815325"/>
    </source>
</evidence>
<reference evidence="2" key="1">
    <citation type="submission" date="2017-08" db="EMBL/GenBank/DDBJ databases">
        <authorList>
            <person name="Polle J.E."/>
            <person name="Barry K."/>
            <person name="Cushman J."/>
            <person name="Schmutz J."/>
            <person name="Tran D."/>
            <person name="Hathwaick L.T."/>
            <person name="Yim W.C."/>
            <person name="Jenkins J."/>
            <person name="Mckie-Krisberg Z.M."/>
            <person name="Prochnik S."/>
            <person name="Lindquist E."/>
            <person name="Dockter R.B."/>
            <person name="Adam C."/>
            <person name="Molina H."/>
            <person name="Bunkerborg J."/>
            <person name="Jin E."/>
            <person name="Buchheim M."/>
            <person name="Magnuson J."/>
        </authorList>
    </citation>
    <scope>NUCLEOTIDE SEQUENCE</scope>
    <source>
        <strain evidence="2">CCAP 19/18</strain>
    </source>
</reference>
<accession>A0ABQ7H6X8</accession>
<sequence length="148" mass="16278">MFVHADWRKLAYFFFFQMNEAVQNVLRGTHFAPAYTCNCAKALASSYALLKETLPVLKGMVSGTVQPADASASLTAAPAQPSQAPPHCSATSQRLRQHGAVLRRVAPAQPQQANLDLSRQEAAKLQEAPGMVNAHDQWRMQQLLLYDV</sequence>
<evidence type="ECO:0000256" key="1">
    <source>
        <dbReference type="SAM" id="MobiDB-lite"/>
    </source>
</evidence>
<name>A0ABQ7H6X8_DUNSA</name>
<feature type="region of interest" description="Disordered" evidence="1">
    <location>
        <begin position="72"/>
        <end position="92"/>
    </location>
</feature>
<dbReference type="Proteomes" id="UP000815325">
    <property type="component" value="Unassembled WGS sequence"/>
</dbReference>
<feature type="compositionally biased region" description="Low complexity" evidence="1">
    <location>
        <begin position="72"/>
        <end position="90"/>
    </location>
</feature>
<proteinExistence type="predicted"/>
<protein>
    <recommendedName>
        <fullName evidence="4">Encoded protein</fullName>
    </recommendedName>
</protein>
<evidence type="ECO:0008006" key="4">
    <source>
        <dbReference type="Google" id="ProtNLM"/>
    </source>
</evidence>
<evidence type="ECO:0000313" key="2">
    <source>
        <dbReference type="EMBL" id="KAF5842610.1"/>
    </source>
</evidence>
<comment type="caution">
    <text evidence="2">The sequence shown here is derived from an EMBL/GenBank/DDBJ whole genome shotgun (WGS) entry which is preliminary data.</text>
</comment>
<keyword evidence="3" id="KW-1185">Reference proteome</keyword>
<organism evidence="2 3">
    <name type="scientific">Dunaliella salina</name>
    <name type="common">Green alga</name>
    <name type="synonym">Protococcus salinus</name>
    <dbReference type="NCBI Taxonomy" id="3046"/>
    <lineage>
        <taxon>Eukaryota</taxon>
        <taxon>Viridiplantae</taxon>
        <taxon>Chlorophyta</taxon>
        <taxon>core chlorophytes</taxon>
        <taxon>Chlorophyceae</taxon>
        <taxon>CS clade</taxon>
        <taxon>Chlamydomonadales</taxon>
        <taxon>Dunaliellaceae</taxon>
        <taxon>Dunaliella</taxon>
    </lineage>
</organism>